<protein>
    <recommendedName>
        <fullName evidence="1">Orc1-like AAA ATPase domain-containing protein</fullName>
    </recommendedName>
</protein>
<dbReference type="EMBL" id="BOMI01000017">
    <property type="protein sequence ID" value="GID72555.1"/>
    <property type="molecule type" value="Genomic_DNA"/>
</dbReference>
<feature type="domain" description="Orc1-like AAA ATPase" evidence="1">
    <location>
        <begin position="9"/>
        <end position="149"/>
    </location>
</feature>
<gene>
    <name evidence="2" type="ORF">Ade02nite_11960</name>
</gene>
<accession>A0ABQ3XY10</accession>
<dbReference type="InterPro" id="IPR011990">
    <property type="entry name" value="TPR-like_helical_dom_sf"/>
</dbReference>
<dbReference type="InterPro" id="IPR041664">
    <property type="entry name" value="AAA_16"/>
</dbReference>
<dbReference type="Gene3D" id="3.40.50.300">
    <property type="entry name" value="P-loop containing nucleotide triphosphate hydrolases"/>
    <property type="match status" value="1"/>
</dbReference>
<evidence type="ECO:0000259" key="1">
    <source>
        <dbReference type="Pfam" id="PF13191"/>
    </source>
</evidence>
<organism evidence="2 3">
    <name type="scientific">Paractinoplanes deccanensis</name>
    <dbReference type="NCBI Taxonomy" id="113561"/>
    <lineage>
        <taxon>Bacteria</taxon>
        <taxon>Bacillati</taxon>
        <taxon>Actinomycetota</taxon>
        <taxon>Actinomycetes</taxon>
        <taxon>Micromonosporales</taxon>
        <taxon>Micromonosporaceae</taxon>
        <taxon>Paractinoplanes</taxon>
    </lineage>
</organism>
<dbReference type="Proteomes" id="UP000609879">
    <property type="component" value="Unassembled WGS sequence"/>
</dbReference>
<dbReference type="Gene3D" id="1.25.40.10">
    <property type="entry name" value="Tetratricopeptide repeat domain"/>
    <property type="match status" value="1"/>
</dbReference>
<dbReference type="Pfam" id="PF13424">
    <property type="entry name" value="TPR_12"/>
    <property type="match status" value="1"/>
</dbReference>
<dbReference type="PANTHER" id="PTHR47691">
    <property type="entry name" value="REGULATOR-RELATED"/>
    <property type="match status" value="1"/>
</dbReference>
<evidence type="ECO:0000313" key="3">
    <source>
        <dbReference type="Proteomes" id="UP000609879"/>
    </source>
</evidence>
<comment type="caution">
    <text evidence="2">The sequence shown here is derived from an EMBL/GenBank/DDBJ whole genome shotgun (WGS) entry which is preliminary data.</text>
</comment>
<reference evidence="2 3" key="1">
    <citation type="submission" date="2021-01" db="EMBL/GenBank/DDBJ databases">
        <title>Whole genome shotgun sequence of Actinoplanes deccanensis NBRC 13994.</title>
        <authorList>
            <person name="Komaki H."/>
            <person name="Tamura T."/>
        </authorList>
    </citation>
    <scope>NUCLEOTIDE SEQUENCE [LARGE SCALE GENOMIC DNA]</scope>
    <source>
        <strain evidence="2 3">NBRC 13994</strain>
    </source>
</reference>
<dbReference type="SUPFAM" id="SSF48452">
    <property type="entry name" value="TPR-like"/>
    <property type="match status" value="1"/>
</dbReference>
<evidence type="ECO:0000313" key="2">
    <source>
        <dbReference type="EMBL" id="GID72555.1"/>
    </source>
</evidence>
<sequence>MTDMDEPERFAGRRDDLRTLLEALRRPEHAGVVLHGLSGSGRGSLATELVRRLGAEAGLVVRVSGADTGEQVLDTFGRLLGAEPSWPDRAADDRRRRLAAYLRTPDEFWRDRLATAFAVLGERPVTLVVDDFATDHRGEPADRGLAAFLARWIREPGSHRVLITSRRPFTLPDGLHERLTEHHVGPLTEAEARMLGSRLPALGALTAAEHRRAWLGTGGHPRTLEHLDALLRRSTAGFAAVAERLDRVLAAEGTPDPGRWAEELRSASAGDRRAGLALAEAIATTVNEAVLDDLLALLDDDTRRLLVGAAVYRRPADEPALIRHAAVPGAPPDLSAGLDLLTGLGLVAEVPAPAGPGVGEDDVRHLVHRWTAEAIARLCPEETTREHRRAAEYYRHRVRPRDSDPVADLGDLIEARQHLFLAGRVDEAIRLSFLVRERLDMWSAWDWARAVCEETLGWVAPDSRDAGSLLHYLGLLAHRRGETAEAERLLGRAVSVSEAAGDRAQLASICHKLARLAEDRGDHATAERRLRQALLVDAETGNRAGLAAGQHRLGLLCALGGRLSEAVALHCQALAIEIALGLPDARVEVADLARLRAALGEREFHRAVTAVLPEESVGGLARLLDDFATAAENRQN</sequence>
<dbReference type="Pfam" id="PF13191">
    <property type="entry name" value="AAA_16"/>
    <property type="match status" value="1"/>
</dbReference>
<dbReference type="PANTHER" id="PTHR47691:SF3">
    <property type="entry name" value="HTH-TYPE TRANSCRIPTIONAL REGULATOR RV0890C-RELATED"/>
    <property type="match status" value="1"/>
</dbReference>
<name>A0ABQ3XY10_9ACTN</name>
<dbReference type="InterPro" id="IPR027417">
    <property type="entry name" value="P-loop_NTPase"/>
</dbReference>
<proteinExistence type="predicted"/>
<keyword evidence="3" id="KW-1185">Reference proteome</keyword>
<dbReference type="SUPFAM" id="SSF52540">
    <property type="entry name" value="P-loop containing nucleoside triphosphate hydrolases"/>
    <property type="match status" value="1"/>
</dbReference>